<gene>
    <name evidence="1" type="ORF">GCM10009682_37130</name>
</gene>
<dbReference type="InterPro" id="IPR045423">
    <property type="entry name" value="DUF6510"/>
</dbReference>
<dbReference type="RefSeq" id="WP_344133462.1">
    <property type="nucleotide sequence ID" value="NZ_BAAALT010000113.1"/>
</dbReference>
<organism evidence="1 2">
    <name type="scientific">Luedemannella flava</name>
    <dbReference type="NCBI Taxonomy" id="349316"/>
    <lineage>
        <taxon>Bacteria</taxon>
        <taxon>Bacillati</taxon>
        <taxon>Actinomycetota</taxon>
        <taxon>Actinomycetes</taxon>
        <taxon>Micromonosporales</taxon>
        <taxon>Micromonosporaceae</taxon>
        <taxon>Luedemannella</taxon>
    </lineage>
</organism>
<sequence length="91" mass="9566">MGDQASFVDGNELAGAFRELFAVDVTTARGTCVSCGRSGEIAQTHVYHGPGLVARCAGCEAVLVRLVRGTGRAWLDLRGVTCLEFGLPEPV</sequence>
<comment type="caution">
    <text evidence="1">The sequence shown here is derived from an EMBL/GenBank/DDBJ whole genome shotgun (WGS) entry which is preliminary data.</text>
</comment>
<dbReference type="EMBL" id="BAAALT010000113">
    <property type="protein sequence ID" value="GAA1812425.1"/>
    <property type="molecule type" value="Genomic_DNA"/>
</dbReference>
<accession>A0ABN2M6W6</accession>
<dbReference type="Proteomes" id="UP001500218">
    <property type="component" value="Unassembled WGS sequence"/>
</dbReference>
<reference evidence="1 2" key="1">
    <citation type="journal article" date="2019" name="Int. J. Syst. Evol. Microbiol.">
        <title>The Global Catalogue of Microorganisms (GCM) 10K type strain sequencing project: providing services to taxonomists for standard genome sequencing and annotation.</title>
        <authorList>
            <consortium name="The Broad Institute Genomics Platform"/>
            <consortium name="The Broad Institute Genome Sequencing Center for Infectious Disease"/>
            <person name="Wu L."/>
            <person name="Ma J."/>
        </authorList>
    </citation>
    <scope>NUCLEOTIDE SEQUENCE [LARGE SCALE GENOMIC DNA]</scope>
    <source>
        <strain evidence="1 2">JCM 13250</strain>
    </source>
</reference>
<dbReference type="Pfam" id="PF20120">
    <property type="entry name" value="DUF6510"/>
    <property type="match status" value="1"/>
</dbReference>
<proteinExistence type="predicted"/>
<keyword evidence="2" id="KW-1185">Reference proteome</keyword>
<name>A0ABN2M6W6_9ACTN</name>
<evidence type="ECO:0000313" key="1">
    <source>
        <dbReference type="EMBL" id="GAA1812425.1"/>
    </source>
</evidence>
<protein>
    <submittedName>
        <fullName evidence="1">DUF6510 family protein</fullName>
    </submittedName>
</protein>
<evidence type="ECO:0000313" key="2">
    <source>
        <dbReference type="Proteomes" id="UP001500218"/>
    </source>
</evidence>